<accession>A0AAQ3NRY6</accession>
<protein>
    <submittedName>
        <fullName evidence="1">Uncharacterized protein</fullName>
    </submittedName>
</protein>
<keyword evidence="2" id="KW-1185">Reference proteome</keyword>
<organism evidence="1 2">
    <name type="scientific">Vigna mungo</name>
    <name type="common">Black gram</name>
    <name type="synonym">Phaseolus mungo</name>
    <dbReference type="NCBI Taxonomy" id="3915"/>
    <lineage>
        <taxon>Eukaryota</taxon>
        <taxon>Viridiplantae</taxon>
        <taxon>Streptophyta</taxon>
        <taxon>Embryophyta</taxon>
        <taxon>Tracheophyta</taxon>
        <taxon>Spermatophyta</taxon>
        <taxon>Magnoliopsida</taxon>
        <taxon>eudicotyledons</taxon>
        <taxon>Gunneridae</taxon>
        <taxon>Pentapetalae</taxon>
        <taxon>rosids</taxon>
        <taxon>fabids</taxon>
        <taxon>Fabales</taxon>
        <taxon>Fabaceae</taxon>
        <taxon>Papilionoideae</taxon>
        <taxon>50 kb inversion clade</taxon>
        <taxon>NPAAA clade</taxon>
        <taxon>indigoferoid/millettioid clade</taxon>
        <taxon>Phaseoleae</taxon>
        <taxon>Vigna</taxon>
    </lineage>
</organism>
<reference evidence="1 2" key="1">
    <citation type="journal article" date="2023" name="Life. Sci Alliance">
        <title>Evolutionary insights into 3D genome organization and epigenetic landscape of Vigna mungo.</title>
        <authorList>
            <person name="Junaid A."/>
            <person name="Singh B."/>
            <person name="Bhatia S."/>
        </authorList>
    </citation>
    <scope>NUCLEOTIDE SEQUENCE [LARGE SCALE GENOMIC DNA]</scope>
    <source>
        <strain evidence="1">Urdbean</strain>
    </source>
</reference>
<evidence type="ECO:0000313" key="2">
    <source>
        <dbReference type="Proteomes" id="UP001374535"/>
    </source>
</evidence>
<sequence length="254" mass="29114">MASSSHTKRVKRVAKKTQTTNTDGWISDKEAQTNFLSYQGLDKFVEMTRSWYPNLIKVFYANMKFVDGIITSKGMKSHHRFPGLNKLALYKACLRYPNELRDYTLYHACGMKRDDKLCTFVLHDAICDNMIKATRLPMANEVTMGFTNLNKIAKPALHHMGLRKIEDGWSFKDEPQVDEGEDVDLVNVNMSTNALVVCPKNDFEKHVLKQLKTLVSNHSTYMAIFDALDAIKNQGIKEEAYDEDEEEEQDKDSS</sequence>
<dbReference type="AlphaFoldDB" id="A0AAQ3NRY6"/>
<name>A0AAQ3NRY6_VIGMU</name>
<proteinExistence type="predicted"/>
<evidence type="ECO:0000313" key="1">
    <source>
        <dbReference type="EMBL" id="WVZ14215.1"/>
    </source>
</evidence>
<dbReference type="Proteomes" id="UP001374535">
    <property type="component" value="Chromosome 4"/>
</dbReference>
<gene>
    <name evidence="1" type="ORF">V8G54_011781</name>
</gene>
<dbReference type="EMBL" id="CP144697">
    <property type="protein sequence ID" value="WVZ14215.1"/>
    <property type="molecule type" value="Genomic_DNA"/>
</dbReference>